<dbReference type="InterPro" id="IPR002314">
    <property type="entry name" value="aa-tRNA-synt_IIb"/>
</dbReference>
<keyword evidence="6 7" id="KW-0030">Aminoacyl-tRNA synthetase</keyword>
<comment type="subunit">
    <text evidence="7">Homodimer.</text>
</comment>
<organism evidence="9 10">
    <name type="scientific">Streptomyces xiangluensis</name>
    <dbReference type="NCBI Taxonomy" id="2665720"/>
    <lineage>
        <taxon>Bacteria</taxon>
        <taxon>Bacillati</taxon>
        <taxon>Actinomycetota</taxon>
        <taxon>Actinomycetes</taxon>
        <taxon>Kitasatosporales</taxon>
        <taxon>Streptomycetaceae</taxon>
        <taxon>Streptomyces</taxon>
    </lineage>
</organism>
<keyword evidence="5 7" id="KW-0648">Protein biosynthesis</keyword>
<protein>
    <recommendedName>
        <fullName evidence="7">Proline--tRNA ligase</fullName>
        <ecNumber evidence="7">6.1.1.15</ecNumber>
    </recommendedName>
    <alternativeName>
        <fullName evidence="7">Prolyl-tRNA synthetase</fullName>
        <shortName evidence="7">ProRS</shortName>
    </alternativeName>
</protein>
<dbReference type="SUPFAM" id="SSF55681">
    <property type="entry name" value="Class II aaRS and biotin synthetases"/>
    <property type="match status" value="1"/>
</dbReference>
<evidence type="ECO:0000256" key="3">
    <source>
        <dbReference type="ARBA" id="ARBA00022741"/>
    </source>
</evidence>
<comment type="subcellular location">
    <subcellularLocation>
        <location evidence="7">Cytoplasm</location>
    </subcellularLocation>
</comment>
<dbReference type="Pfam" id="PF00587">
    <property type="entry name" value="tRNA-synt_2b"/>
    <property type="match status" value="1"/>
</dbReference>
<comment type="domain">
    <text evidence="7">Consists of three domains: the N-terminal catalytic domain, the anticodon-binding domain and the C-terminal extension.</text>
</comment>
<comment type="catalytic activity">
    <reaction evidence="7">
        <text>tRNA(Pro) + L-proline + ATP = L-prolyl-tRNA(Pro) + AMP + diphosphate</text>
        <dbReference type="Rhea" id="RHEA:14305"/>
        <dbReference type="Rhea" id="RHEA-COMP:9700"/>
        <dbReference type="Rhea" id="RHEA-COMP:9702"/>
        <dbReference type="ChEBI" id="CHEBI:30616"/>
        <dbReference type="ChEBI" id="CHEBI:33019"/>
        <dbReference type="ChEBI" id="CHEBI:60039"/>
        <dbReference type="ChEBI" id="CHEBI:78442"/>
        <dbReference type="ChEBI" id="CHEBI:78532"/>
        <dbReference type="ChEBI" id="CHEBI:456215"/>
        <dbReference type="EC" id="6.1.1.15"/>
    </reaction>
</comment>
<dbReference type="EMBL" id="JBHSFG010000050">
    <property type="protein sequence ID" value="MFC4468555.1"/>
    <property type="molecule type" value="Genomic_DNA"/>
</dbReference>
<evidence type="ECO:0000256" key="4">
    <source>
        <dbReference type="ARBA" id="ARBA00022840"/>
    </source>
</evidence>
<evidence type="ECO:0000256" key="1">
    <source>
        <dbReference type="ARBA" id="ARBA00022490"/>
    </source>
</evidence>
<dbReference type="InterPro" id="IPR033721">
    <property type="entry name" value="ProRS_core_arch_euk"/>
</dbReference>
<dbReference type="SMART" id="SM00946">
    <property type="entry name" value="ProRS-C_1"/>
    <property type="match status" value="1"/>
</dbReference>
<dbReference type="InterPro" id="IPR004154">
    <property type="entry name" value="Anticodon-bd"/>
</dbReference>
<keyword evidence="4 7" id="KW-0067">ATP-binding</keyword>
<keyword evidence="3 7" id="KW-0547">Nucleotide-binding</keyword>
<evidence type="ECO:0000256" key="2">
    <source>
        <dbReference type="ARBA" id="ARBA00022598"/>
    </source>
</evidence>
<dbReference type="InterPro" id="IPR036621">
    <property type="entry name" value="Anticodon-bd_dom_sf"/>
</dbReference>
<dbReference type="SUPFAM" id="SSF52954">
    <property type="entry name" value="Class II aaRS ABD-related"/>
    <property type="match status" value="1"/>
</dbReference>
<dbReference type="Proteomes" id="UP001596012">
    <property type="component" value="Unassembled WGS sequence"/>
</dbReference>
<dbReference type="CDD" id="cd00778">
    <property type="entry name" value="ProRS_core_arch_euk"/>
    <property type="match status" value="1"/>
</dbReference>
<evidence type="ECO:0000313" key="9">
    <source>
        <dbReference type="EMBL" id="MFC4468555.1"/>
    </source>
</evidence>
<feature type="domain" description="Aminoacyl-transfer RNA synthetases class-II family profile" evidence="8">
    <location>
        <begin position="34"/>
        <end position="283"/>
    </location>
</feature>
<keyword evidence="2 7" id="KW-0436">Ligase</keyword>
<dbReference type="InterPro" id="IPR004499">
    <property type="entry name" value="Pro-tRNA-ligase_IIa_arc-type"/>
</dbReference>
<dbReference type="NCBIfam" id="TIGR00408">
    <property type="entry name" value="proS_fam_I"/>
    <property type="match status" value="1"/>
</dbReference>
<evidence type="ECO:0000259" key="8">
    <source>
        <dbReference type="PROSITE" id="PS50862"/>
    </source>
</evidence>
<dbReference type="GO" id="GO:0004827">
    <property type="term" value="F:proline-tRNA ligase activity"/>
    <property type="evidence" value="ECO:0007669"/>
    <property type="project" value="UniProtKB-EC"/>
</dbReference>
<comment type="function">
    <text evidence="7">Catalyzes the attachment of proline to tRNA(Pro) in a two-step reaction: proline is first activated by ATP to form Pro-AMP and then transferred to the acceptor end of tRNA(Pro).</text>
</comment>
<dbReference type="InterPro" id="IPR045864">
    <property type="entry name" value="aa-tRNA-synth_II/BPL/LPL"/>
</dbReference>
<dbReference type="InterPro" id="IPR016061">
    <property type="entry name" value="Pro-tRNA_ligase_II_C"/>
</dbReference>
<gene>
    <name evidence="7 9" type="primary">proS</name>
    <name evidence="9" type="ORF">ACFPH6_29155</name>
</gene>
<evidence type="ECO:0000256" key="7">
    <source>
        <dbReference type="HAMAP-Rule" id="MF_01571"/>
    </source>
</evidence>
<dbReference type="PROSITE" id="PS50862">
    <property type="entry name" value="AA_TRNA_LIGASE_II"/>
    <property type="match status" value="1"/>
</dbReference>
<evidence type="ECO:0000256" key="5">
    <source>
        <dbReference type="ARBA" id="ARBA00022917"/>
    </source>
</evidence>
<evidence type="ECO:0000256" key="6">
    <source>
        <dbReference type="ARBA" id="ARBA00023146"/>
    </source>
</evidence>
<dbReference type="RefSeq" id="WP_386346498.1">
    <property type="nucleotide sequence ID" value="NZ_JBHSFG010000050.1"/>
</dbReference>
<dbReference type="PANTHER" id="PTHR43382:SF3">
    <property type="entry name" value="PROLINE--TRNA LIGASE, CHLOROPLASTIC_MITOCHONDRIAL"/>
    <property type="match status" value="1"/>
</dbReference>
<dbReference type="Pfam" id="PF03129">
    <property type="entry name" value="HGTP_anticodon"/>
    <property type="match status" value="1"/>
</dbReference>
<evidence type="ECO:0000313" key="10">
    <source>
        <dbReference type="Proteomes" id="UP001596012"/>
    </source>
</evidence>
<comment type="similarity">
    <text evidence="7">Belongs to the class-II aminoacyl-tRNA synthetase family. ProS type 3 subfamily.</text>
</comment>
<dbReference type="Gene3D" id="3.30.930.10">
    <property type="entry name" value="Bira Bifunctional Protein, Domain 2"/>
    <property type="match status" value="1"/>
</dbReference>
<dbReference type="HAMAP" id="MF_01571">
    <property type="entry name" value="Pro_tRNA_synth_type3"/>
    <property type="match status" value="1"/>
</dbReference>
<dbReference type="InterPro" id="IPR006195">
    <property type="entry name" value="aa-tRNA-synth_II"/>
</dbReference>
<reference evidence="10" key="1">
    <citation type="journal article" date="2019" name="Int. J. Syst. Evol. Microbiol.">
        <title>The Global Catalogue of Microorganisms (GCM) 10K type strain sequencing project: providing services to taxonomists for standard genome sequencing and annotation.</title>
        <authorList>
            <consortium name="The Broad Institute Genomics Platform"/>
            <consortium name="The Broad Institute Genome Sequencing Center for Infectious Disease"/>
            <person name="Wu L."/>
            <person name="Ma J."/>
        </authorList>
    </citation>
    <scope>NUCLEOTIDE SEQUENCE [LARGE SCALE GENOMIC DNA]</scope>
    <source>
        <strain evidence="10">DT43</strain>
    </source>
</reference>
<proteinExistence type="inferred from homology"/>
<accession>A0ABV8YVH8</accession>
<dbReference type="PANTHER" id="PTHR43382">
    <property type="entry name" value="PROLYL-TRNA SYNTHETASE"/>
    <property type="match status" value="1"/>
</dbReference>
<sequence>MAKAPVLTPRADDFPRWYQDLITKAELADNGPVRGTMVIRPYGYGLWERMQQDMDARIKETGTQNAYFPLLIPQSYLAREADHVDGFAPELAVVTHGGGKELEEPAVVRPTSEMIVNASFSKWVQSYRDLPLLINQWGNVVRWELRPRLFLRTTEFLWQEGHTAHATYEEARDFAARIQRHVYADFMENTLAMDVVLGRKTVKERFAGAVNTLTLEGMMGDGKALQLGTSHELGQNFAKAFNTRFLSKEGTEELVWQTSWGSTTRMIGALVMMHGDDDGLRIPPRLAAVQAVVLAVKGDDPVLAKVREIGDRLKAAGVRVQVDGRTDLPFGRRAVDWELKGVPVRIEVGPRDLESGTAMLARRIPGDTSRTESGGGKEPVAIDSLAGLLPTVLEEDQALLLRQSRERRESRTAEVSTIEEAVEAATSGGWARIPWADLGAEGEAKLAEHAVTVRCLVAEDGSIPESEDAPGNVAVVARAY</sequence>
<name>A0ABV8YVH8_9ACTN</name>
<keyword evidence="1 7" id="KW-0963">Cytoplasm</keyword>
<comment type="caution">
    <text evidence="9">The sequence shown here is derived from an EMBL/GenBank/DDBJ whole genome shotgun (WGS) entry which is preliminary data.</text>
</comment>
<keyword evidence="10" id="KW-1185">Reference proteome</keyword>
<dbReference type="Gene3D" id="3.40.50.800">
    <property type="entry name" value="Anticodon-binding domain"/>
    <property type="match status" value="1"/>
</dbReference>
<dbReference type="EC" id="6.1.1.15" evidence="7"/>